<comment type="similarity">
    <text evidence="2">Belongs to the C-terminally encoded plant signaling peptide (CEP) family.</text>
</comment>
<evidence type="ECO:0000256" key="2">
    <source>
        <dbReference type="ARBA" id="ARBA00008963"/>
    </source>
</evidence>
<proteinExistence type="inferred from homology"/>
<name>A0A498HYU0_MALDO</name>
<sequence>MEAKCSILLAFIACIEIVCIEGRPFLAKNKESINTIEANPKRELGEQVRQPASHHHIASPKTLHGTAHNFDDISGTHAAYKDDFRPTTPGNSPAVGHKFTKSGEYMGTKADDFVGAGRPTGPGHSPGVGHVLKVQNAKPIP</sequence>
<dbReference type="GO" id="GO:0048364">
    <property type="term" value="P:root development"/>
    <property type="evidence" value="ECO:0007669"/>
    <property type="project" value="InterPro"/>
</dbReference>
<dbReference type="GO" id="GO:0005179">
    <property type="term" value="F:hormone activity"/>
    <property type="evidence" value="ECO:0007669"/>
    <property type="project" value="UniProtKB-KW"/>
</dbReference>
<dbReference type="Proteomes" id="UP000290289">
    <property type="component" value="Chromosome 15"/>
</dbReference>
<evidence type="ECO:0000256" key="6">
    <source>
        <dbReference type="ARBA" id="ARBA00022729"/>
    </source>
</evidence>
<feature type="region of interest" description="Disordered" evidence="8">
    <location>
        <begin position="117"/>
        <end position="141"/>
    </location>
</feature>
<gene>
    <name evidence="10" type="ORF">DVH24_030035</name>
</gene>
<evidence type="ECO:0000313" key="11">
    <source>
        <dbReference type="Proteomes" id="UP000290289"/>
    </source>
</evidence>
<keyword evidence="11" id="KW-1185">Reference proteome</keyword>
<keyword evidence="5" id="KW-0372">Hormone</keyword>
<reference evidence="10 11" key="1">
    <citation type="submission" date="2018-10" db="EMBL/GenBank/DDBJ databases">
        <title>A high-quality apple genome assembly.</title>
        <authorList>
            <person name="Hu J."/>
        </authorList>
    </citation>
    <scope>NUCLEOTIDE SEQUENCE [LARGE SCALE GENOMIC DNA]</scope>
    <source>
        <strain evidence="11">cv. HFTH1</strain>
        <tissue evidence="10">Young leaf</tissue>
    </source>
</reference>
<comment type="subcellular location">
    <subcellularLocation>
        <location evidence="1">Secreted</location>
        <location evidence="1">Extracellular space</location>
        <location evidence="1">Apoplast</location>
    </subcellularLocation>
</comment>
<dbReference type="STRING" id="3750.A0A498HYU0"/>
<dbReference type="EMBL" id="RDQH01000341">
    <property type="protein sequence ID" value="RXH75314.1"/>
    <property type="molecule type" value="Genomic_DNA"/>
</dbReference>
<organism evidence="10 11">
    <name type="scientific">Malus domestica</name>
    <name type="common">Apple</name>
    <name type="synonym">Pyrus malus</name>
    <dbReference type="NCBI Taxonomy" id="3750"/>
    <lineage>
        <taxon>Eukaryota</taxon>
        <taxon>Viridiplantae</taxon>
        <taxon>Streptophyta</taxon>
        <taxon>Embryophyta</taxon>
        <taxon>Tracheophyta</taxon>
        <taxon>Spermatophyta</taxon>
        <taxon>Magnoliopsida</taxon>
        <taxon>eudicotyledons</taxon>
        <taxon>Gunneridae</taxon>
        <taxon>Pentapetalae</taxon>
        <taxon>rosids</taxon>
        <taxon>fabids</taxon>
        <taxon>Rosales</taxon>
        <taxon>Rosaceae</taxon>
        <taxon>Amygdaloideae</taxon>
        <taxon>Maleae</taxon>
        <taxon>Malus</taxon>
    </lineage>
</organism>
<dbReference type="GO" id="GO:1902025">
    <property type="term" value="P:nitrate import"/>
    <property type="evidence" value="ECO:0007669"/>
    <property type="project" value="TreeGrafter"/>
</dbReference>
<evidence type="ECO:0000256" key="3">
    <source>
        <dbReference type="ARBA" id="ARBA00022523"/>
    </source>
</evidence>
<keyword evidence="4" id="KW-0964">Secreted</keyword>
<evidence type="ECO:0000256" key="9">
    <source>
        <dbReference type="SAM" id="SignalP"/>
    </source>
</evidence>
<evidence type="ECO:0000256" key="1">
    <source>
        <dbReference type="ARBA" id="ARBA00004271"/>
    </source>
</evidence>
<dbReference type="GO" id="GO:0006995">
    <property type="term" value="P:cellular response to nitrogen starvation"/>
    <property type="evidence" value="ECO:0007669"/>
    <property type="project" value="UniProtKB-ARBA"/>
</dbReference>
<dbReference type="AlphaFoldDB" id="A0A498HYU0"/>
<evidence type="ECO:0000256" key="4">
    <source>
        <dbReference type="ARBA" id="ARBA00022525"/>
    </source>
</evidence>
<keyword evidence="3" id="KW-0052">Apoplast</keyword>
<evidence type="ECO:0000256" key="5">
    <source>
        <dbReference type="ARBA" id="ARBA00022702"/>
    </source>
</evidence>
<dbReference type="GO" id="GO:1901371">
    <property type="term" value="P:regulation of leaf morphogenesis"/>
    <property type="evidence" value="ECO:0007669"/>
    <property type="project" value="TreeGrafter"/>
</dbReference>
<keyword evidence="7" id="KW-0379">Hydroxylation</keyword>
<accession>A0A498HYU0</accession>
<feature type="region of interest" description="Disordered" evidence="8">
    <location>
        <begin position="45"/>
        <end position="65"/>
    </location>
</feature>
<dbReference type="GO" id="GO:0048046">
    <property type="term" value="C:apoplast"/>
    <property type="evidence" value="ECO:0007669"/>
    <property type="project" value="UniProtKB-SubCell"/>
</dbReference>
<evidence type="ECO:0000256" key="7">
    <source>
        <dbReference type="ARBA" id="ARBA00023278"/>
    </source>
</evidence>
<comment type="caution">
    <text evidence="10">The sequence shown here is derived from an EMBL/GenBank/DDBJ whole genome shotgun (WGS) entry which is preliminary data.</text>
</comment>
<feature type="chain" id="PRO_5019766939" evidence="9">
    <location>
        <begin position="23"/>
        <end position="141"/>
    </location>
</feature>
<evidence type="ECO:0000313" key="10">
    <source>
        <dbReference type="EMBL" id="RXH75314.1"/>
    </source>
</evidence>
<feature type="signal peptide" evidence="9">
    <location>
        <begin position="1"/>
        <end position="22"/>
    </location>
</feature>
<dbReference type="PANTHER" id="PTHR33348:SF44">
    <property type="entry name" value="PRECURSOR OF CEP6"/>
    <property type="match status" value="1"/>
</dbReference>
<evidence type="ECO:0000256" key="8">
    <source>
        <dbReference type="SAM" id="MobiDB-lite"/>
    </source>
</evidence>
<keyword evidence="6 9" id="KW-0732">Signal</keyword>
<protein>
    <submittedName>
        <fullName evidence="10">Uncharacterized protein</fullName>
    </submittedName>
</protein>
<dbReference type="InterPro" id="IPR033250">
    <property type="entry name" value="CEP"/>
</dbReference>
<dbReference type="PANTHER" id="PTHR33348">
    <property type="entry name" value="PRECURSOR OF CEP5"/>
    <property type="match status" value="1"/>
</dbReference>
<dbReference type="GO" id="GO:2000280">
    <property type="term" value="P:regulation of root development"/>
    <property type="evidence" value="ECO:0007669"/>
    <property type="project" value="TreeGrafter"/>
</dbReference>
<feature type="region of interest" description="Disordered" evidence="8">
    <location>
        <begin position="80"/>
        <end position="102"/>
    </location>
</feature>